<protein>
    <submittedName>
        <fullName evidence="2">Uncharacterized protein</fullName>
    </submittedName>
</protein>
<evidence type="ECO:0000256" key="1">
    <source>
        <dbReference type="SAM" id="MobiDB-lite"/>
    </source>
</evidence>
<accession>B9XAP7</accession>
<name>B9XAP7_PEDPL</name>
<dbReference type="AlphaFoldDB" id="B9XAP7"/>
<keyword evidence="3" id="KW-1185">Reference proteome</keyword>
<evidence type="ECO:0000313" key="3">
    <source>
        <dbReference type="Proteomes" id="UP000003688"/>
    </source>
</evidence>
<comment type="caution">
    <text evidence="2">The sequence shown here is derived from an EMBL/GenBank/DDBJ whole genome shotgun (WGS) entry which is preliminary data.</text>
</comment>
<evidence type="ECO:0000313" key="2">
    <source>
        <dbReference type="EMBL" id="EEF63082.1"/>
    </source>
</evidence>
<gene>
    <name evidence="2" type="ORF">Cflav_PD5717</name>
</gene>
<feature type="compositionally biased region" description="Basic and acidic residues" evidence="1">
    <location>
        <begin position="16"/>
        <end position="27"/>
    </location>
</feature>
<reference evidence="2 3" key="1">
    <citation type="journal article" date="2011" name="J. Bacteriol.">
        <title>Genome sequence of 'Pedosphaera parvula' Ellin514, an aerobic Verrucomicrobial isolate from pasture soil.</title>
        <authorList>
            <person name="Kant R."/>
            <person name="van Passel M.W."/>
            <person name="Sangwan P."/>
            <person name="Palva A."/>
            <person name="Lucas S."/>
            <person name="Copeland A."/>
            <person name="Lapidus A."/>
            <person name="Glavina Del Rio T."/>
            <person name="Dalin E."/>
            <person name="Tice H."/>
            <person name="Bruce D."/>
            <person name="Goodwin L."/>
            <person name="Pitluck S."/>
            <person name="Chertkov O."/>
            <person name="Larimer F.W."/>
            <person name="Land M.L."/>
            <person name="Hauser L."/>
            <person name="Brettin T.S."/>
            <person name="Detter J.C."/>
            <person name="Han S."/>
            <person name="de Vos W.M."/>
            <person name="Janssen P.H."/>
            <person name="Smidt H."/>
        </authorList>
    </citation>
    <scope>NUCLEOTIDE SEQUENCE [LARGE SCALE GENOMIC DNA]</scope>
    <source>
        <strain evidence="2 3">Ellin514</strain>
    </source>
</reference>
<feature type="region of interest" description="Disordered" evidence="1">
    <location>
        <begin position="1"/>
        <end position="30"/>
    </location>
</feature>
<sequence>MKRGRQGYSFAPPPERGPRSHRADVRPCRAGSQGQYLRSVDVLFLRTKAKEPNLFSAEPLSGNVQELRELPRHIRLFHLSKRHASRWEFPPALEPDCLSECSLRADVAGHQPNPGGFTRIVTVFAFLVLMGVAERCLCWLSPGPGGCHHGLFQFQQGDDTAHSDQTAENRTEGRPLLFEDL</sequence>
<organism evidence="2 3">
    <name type="scientific">Pedosphaera parvula (strain Ellin514)</name>
    <dbReference type="NCBI Taxonomy" id="320771"/>
    <lineage>
        <taxon>Bacteria</taxon>
        <taxon>Pseudomonadati</taxon>
        <taxon>Verrucomicrobiota</taxon>
        <taxon>Pedosphaerae</taxon>
        <taxon>Pedosphaerales</taxon>
        <taxon>Pedosphaeraceae</taxon>
        <taxon>Pedosphaera</taxon>
    </lineage>
</organism>
<proteinExistence type="predicted"/>
<dbReference type="Proteomes" id="UP000003688">
    <property type="component" value="Unassembled WGS sequence"/>
</dbReference>
<dbReference type="EMBL" id="ABOX02000002">
    <property type="protein sequence ID" value="EEF63082.1"/>
    <property type="molecule type" value="Genomic_DNA"/>
</dbReference>